<dbReference type="InterPro" id="IPR001007">
    <property type="entry name" value="VWF_dom"/>
</dbReference>
<dbReference type="SMART" id="SM00214">
    <property type="entry name" value="VWC"/>
    <property type="match status" value="2"/>
</dbReference>
<dbReference type="SUPFAM" id="SSF57603">
    <property type="entry name" value="FnI-like domain"/>
    <property type="match status" value="1"/>
</dbReference>
<feature type="transmembrane region" description="Helical" evidence="1">
    <location>
        <begin position="20"/>
        <end position="41"/>
    </location>
</feature>
<evidence type="ECO:0000313" key="3">
    <source>
        <dbReference type="EMBL" id="KAK7084551.1"/>
    </source>
</evidence>
<feature type="domain" description="VWFC" evidence="2">
    <location>
        <begin position="153"/>
        <end position="216"/>
    </location>
</feature>
<keyword evidence="1" id="KW-0472">Membrane</keyword>
<keyword evidence="1" id="KW-1133">Transmembrane helix</keyword>
<gene>
    <name evidence="3" type="ORF">SK128_015651</name>
</gene>
<keyword evidence="1" id="KW-0812">Transmembrane</keyword>
<evidence type="ECO:0000256" key="1">
    <source>
        <dbReference type="SAM" id="Phobius"/>
    </source>
</evidence>
<keyword evidence="4" id="KW-1185">Reference proteome</keyword>
<dbReference type="Gene3D" id="2.10.70.10">
    <property type="entry name" value="Complement Module, domain 1"/>
    <property type="match status" value="1"/>
</dbReference>
<proteinExistence type="predicted"/>
<accession>A0AAN8XKM2</accession>
<evidence type="ECO:0000259" key="2">
    <source>
        <dbReference type="PROSITE" id="PS50184"/>
    </source>
</evidence>
<dbReference type="PROSITE" id="PS50184">
    <property type="entry name" value="VWFC_2"/>
    <property type="match status" value="1"/>
</dbReference>
<protein>
    <recommendedName>
        <fullName evidence="2">VWFC domain-containing protein</fullName>
    </recommendedName>
</protein>
<name>A0AAN8XKM2_HALRR</name>
<evidence type="ECO:0000313" key="4">
    <source>
        <dbReference type="Proteomes" id="UP001381693"/>
    </source>
</evidence>
<dbReference type="Proteomes" id="UP001381693">
    <property type="component" value="Unassembled WGS sequence"/>
</dbReference>
<dbReference type="AlphaFoldDB" id="A0AAN8XKM2"/>
<reference evidence="3 4" key="1">
    <citation type="submission" date="2023-11" db="EMBL/GenBank/DDBJ databases">
        <title>Halocaridina rubra genome assembly.</title>
        <authorList>
            <person name="Smith C."/>
        </authorList>
    </citation>
    <scope>NUCLEOTIDE SEQUENCE [LARGE SCALE GENOMIC DNA]</scope>
    <source>
        <strain evidence="3">EP-1</strain>
        <tissue evidence="3">Whole</tissue>
    </source>
</reference>
<organism evidence="3 4">
    <name type="scientific">Halocaridina rubra</name>
    <name type="common">Hawaiian red shrimp</name>
    <dbReference type="NCBI Taxonomy" id="373956"/>
    <lineage>
        <taxon>Eukaryota</taxon>
        <taxon>Metazoa</taxon>
        <taxon>Ecdysozoa</taxon>
        <taxon>Arthropoda</taxon>
        <taxon>Crustacea</taxon>
        <taxon>Multicrustacea</taxon>
        <taxon>Malacostraca</taxon>
        <taxon>Eumalacostraca</taxon>
        <taxon>Eucarida</taxon>
        <taxon>Decapoda</taxon>
        <taxon>Pleocyemata</taxon>
        <taxon>Caridea</taxon>
        <taxon>Atyoidea</taxon>
        <taxon>Atyidae</taxon>
        <taxon>Halocaridina</taxon>
    </lineage>
</organism>
<sequence>MLCFAYFQAKENIILYGTGLYIIIMAVQYLGLLLLVLSAWLTQYPTSGKLQPTQDCTTAWECCIYEFLSDEFNPCCNDHGCCPLCDKYWPEGCCFNNETYKFGSIVIEHPENCIKFLCTAEPLLQIPFIKATVHPVFYNSGTANTYCSGNLNLNCVDKFGILRPEGSEWFVSATCELCQCIKGKIECRPVKRPCPPPPNPVCVPKPGGCCPQWDCGSLPKNGAGCIANDGTYFSYGQAWWDSQNPCVYNKCTENGILQFKKDCSKLLPPSNPSCRLIKPENECCEKWQCDLQCPDPSSYGRVCFHYFDQCKSDLDCKTGESCCLVAGCGQECIRLCKDSLGNFHTIGEVWLEPYTQENFTCTEEGSKPVNKNGVQTPPPIPKEPEIYPHRPTLADCLSTGLNLTKLAQDLQILSNLTDVFPLKDPNQYLSEYLEIFRQDDGLLTPDETRRVQTLAERFNWSSVFSLLNVDTKEQQLAALSAGDASLQIKNVVSEAIAQRNDTLLSDSPSVKHQVAFRRTDPISTQMAQLGVVIEEATLKLVLRFVST</sequence>
<dbReference type="EMBL" id="JAXCGZ010002053">
    <property type="protein sequence ID" value="KAK7084551.1"/>
    <property type="molecule type" value="Genomic_DNA"/>
</dbReference>
<comment type="caution">
    <text evidence="3">The sequence shown here is derived from an EMBL/GenBank/DDBJ whole genome shotgun (WGS) entry which is preliminary data.</text>
</comment>